<dbReference type="AlphaFoldDB" id="A0AAQ0BPM7"/>
<evidence type="ECO:0000313" key="1">
    <source>
        <dbReference type="EMBL" id="QPQ89349.1"/>
    </source>
</evidence>
<keyword evidence="4" id="KW-1185">Reference proteome</keyword>
<reference evidence="1 3" key="1">
    <citation type="submission" date="2020-12" db="EMBL/GenBank/DDBJ databases">
        <title>FDA dAtabase for Regulatory Grade micrObial Sequences (FDA-ARGOS): Supporting development and validation of Infectious Disease Dx tests.</title>
        <authorList>
            <person name="Minogue T."/>
            <person name="Wolcott M."/>
            <person name="Wasieloski L."/>
            <person name="Aguilar W."/>
            <person name="Moore D."/>
            <person name="Jaissle J."/>
            <person name="Tallon L."/>
            <person name="Sadzewicz L."/>
            <person name="Zhao X."/>
            <person name="Boylan J."/>
            <person name="Ott S."/>
            <person name="Bowen H."/>
            <person name="Vavikolanu K."/>
            <person name="Mehta A."/>
            <person name="Aluvathingal J."/>
            <person name="Nadendla S."/>
            <person name="Yan Y."/>
            <person name="Sichtig H."/>
        </authorList>
    </citation>
    <scope>NUCLEOTIDE SEQUENCE [LARGE SCALE GENOMIC DNA]</scope>
    <source>
        <strain evidence="1 3">FDAARGOS_949</strain>
    </source>
</reference>
<dbReference type="Proteomes" id="UP000594892">
    <property type="component" value="Chromosome 1"/>
</dbReference>
<evidence type="ECO:0000313" key="2">
    <source>
        <dbReference type="EMBL" id="USS42520.1"/>
    </source>
</evidence>
<dbReference type="GeneID" id="45694057"/>
<dbReference type="Proteomes" id="UP001056386">
    <property type="component" value="Chromosome 2"/>
</dbReference>
<protein>
    <submittedName>
        <fullName evidence="1">Uncharacterized protein</fullName>
    </submittedName>
</protein>
<dbReference type="EMBL" id="CP099583">
    <property type="protein sequence ID" value="USS42520.1"/>
    <property type="molecule type" value="Genomic_DNA"/>
</dbReference>
<gene>
    <name evidence="1" type="ORF">I6H06_06740</name>
    <name evidence="2" type="ORF">NFI99_09985</name>
</gene>
<sequence length="376" mass="38107">MNAACPPCPPSPLGPAFAPGAASPPACPQPVRRLASLALLGAMSVLLSACERQGAHDAGTPAASGAAGMSAPALAAARVATADPGAAAASSSAAAAGLGRADLMRAVFPRWHEGNDPGARDVEVELPERDDAGRIRRADGAAKTIAARVEIAPREVIRLDDTHAVMLTEGVSVDDGGVRDDSYASGAWLGAYFFRRDAAGWVLERRVDGVDYLGVAGTLGETSVARIGAGEFGLVVTGGGCWQGFCGTWASVYGIRPGRIATYASTIPTDGNNLGASGDCDAALKAAEAAHGAASETDLIATADAGSPPSCFDINGKLSLAAAADGTSEMRIHFDGAQTSGPGDEPAVRLIHQTAVYRLRDGKYMLASGRNPVPAF</sequence>
<name>A0AAQ0BPM7_BURGL</name>
<proteinExistence type="predicted"/>
<dbReference type="EMBL" id="CP065600">
    <property type="protein sequence ID" value="QPQ89349.1"/>
    <property type="molecule type" value="Genomic_DNA"/>
</dbReference>
<reference evidence="2" key="2">
    <citation type="submission" date="2022-06" db="EMBL/GenBank/DDBJ databases">
        <title>Draft genome sequence of Burkholderia glumae strain GR20004 isolated from rice panicle showing bacterial panicle blight.</title>
        <authorList>
            <person name="Choi S.Y."/>
            <person name="Lee Y.H."/>
        </authorList>
    </citation>
    <scope>NUCLEOTIDE SEQUENCE</scope>
    <source>
        <strain evidence="2">GR20004</strain>
    </source>
</reference>
<evidence type="ECO:0000313" key="3">
    <source>
        <dbReference type="Proteomes" id="UP000594892"/>
    </source>
</evidence>
<organism evidence="1 3">
    <name type="scientific">Burkholderia glumae</name>
    <name type="common">Pseudomonas glumae</name>
    <dbReference type="NCBI Taxonomy" id="337"/>
    <lineage>
        <taxon>Bacteria</taxon>
        <taxon>Pseudomonadati</taxon>
        <taxon>Pseudomonadota</taxon>
        <taxon>Betaproteobacteria</taxon>
        <taxon>Burkholderiales</taxon>
        <taxon>Burkholderiaceae</taxon>
        <taxon>Burkholderia</taxon>
    </lineage>
</organism>
<evidence type="ECO:0000313" key="4">
    <source>
        <dbReference type="Proteomes" id="UP001056386"/>
    </source>
</evidence>
<accession>A0AAQ0BPM7</accession>
<dbReference type="RefSeq" id="WP_035984792.1">
    <property type="nucleotide sequence ID" value="NZ_CP021075.1"/>
</dbReference>